<dbReference type="EMBL" id="JARHTQ010000031">
    <property type="protein sequence ID" value="MDF2260200.1"/>
    <property type="molecule type" value="Genomic_DNA"/>
</dbReference>
<name>A0ABT5Z8N9_9ACTN</name>
<keyword evidence="2" id="KW-1185">Reference proteome</keyword>
<evidence type="ECO:0000313" key="1">
    <source>
        <dbReference type="EMBL" id="MDF2260200.1"/>
    </source>
</evidence>
<accession>A0ABT5Z8N9</accession>
<sequence length="120" mass="13921">MTKIISLADDDATPEMNWFATSWLFERIADFVLERVDDERIREDLKRDVLSGYLFIRGIPEPFQERVLKALRDDLPKFVDDVIYPPSVTVNMDNPQEFIDRAKSLSSMAARRLDSRGSQP</sequence>
<organism evidence="1 2">
    <name type="scientific">Streptantibioticus ferralitis</name>
    <dbReference type="NCBI Taxonomy" id="236510"/>
    <lineage>
        <taxon>Bacteria</taxon>
        <taxon>Bacillati</taxon>
        <taxon>Actinomycetota</taxon>
        <taxon>Actinomycetes</taxon>
        <taxon>Kitasatosporales</taxon>
        <taxon>Streptomycetaceae</taxon>
        <taxon>Streptantibioticus</taxon>
    </lineage>
</organism>
<protein>
    <submittedName>
        <fullName evidence="1">Uncharacterized protein</fullName>
    </submittedName>
</protein>
<comment type="caution">
    <text evidence="1">The sequence shown here is derived from an EMBL/GenBank/DDBJ whole genome shotgun (WGS) entry which is preliminary data.</text>
</comment>
<evidence type="ECO:0000313" key="2">
    <source>
        <dbReference type="Proteomes" id="UP001220022"/>
    </source>
</evidence>
<dbReference type="RefSeq" id="WP_275820570.1">
    <property type="nucleotide sequence ID" value="NZ_BAAANM010000036.1"/>
</dbReference>
<gene>
    <name evidence="1" type="ORF">P2L57_32125</name>
</gene>
<proteinExistence type="predicted"/>
<dbReference type="Proteomes" id="UP001220022">
    <property type="component" value="Unassembled WGS sequence"/>
</dbReference>
<reference evidence="1 2" key="1">
    <citation type="submission" date="2023-03" db="EMBL/GenBank/DDBJ databases">
        <title>Draft genome sequence of type strain Streptomyces ferralitis JCM 14344.</title>
        <authorList>
            <person name="Klaysubun C."/>
            <person name="Duangmal K."/>
        </authorList>
    </citation>
    <scope>NUCLEOTIDE SEQUENCE [LARGE SCALE GENOMIC DNA]</scope>
    <source>
        <strain evidence="1 2">JCM 14344</strain>
    </source>
</reference>